<dbReference type="CDD" id="cd05466">
    <property type="entry name" value="PBP2_LTTR_substrate"/>
    <property type="match status" value="1"/>
</dbReference>
<sequence>MDIDYELYKIFHRVAGAGSFTKGAEELHITQSAVSQAIKNLESRLGTPLFLRDGRRIRLSHEGEVLFRHISQGILNFSAGERSLKEMAGFDSGEVRIGVGDTICRYHLIPIFKSFAEEYPGIRIQVKNRTSSGILSLLKNGSIDFGIVSLPAGSGQYTIQPFRRVRDVFVASRRFEELRGGRCRIENLAEYPLLLLNGESTTRKLLDHFLQSRGIKVVPAIELESMDLLEEFAKIGFGIAHVEEMSIQRAVSAGELFIINTEPALPDRELGIVSLGASLPSGAAKLMREYILTREPVTTI</sequence>
<protein>
    <recommendedName>
        <fullName evidence="5">HTH lysR-type domain-containing protein</fullName>
    </recommendedName>
</protein>
<dbReference type="Proteomes" id="UP000192343">
    <property type="component" value="Unassembled WGS sequence"/>
</dbReference>
<keyword evidence="3" id="KW-0238">DNA-binding</keyword>
<evidence type="ECO:0000313" key="6">
    <source>
        <dbReference type="EMBL" id="ORC32954.1"/>
    </source>
</evidence>
<dbReference type="AlphaFoldDB" id="A0A1Y1RV38"/>
<dbReference type="STRING" id="1963862.B4O97_14980"/>
<dbReference type="InterPro" id="IPR036388">
    <property type="entry name" value="WH-like_DNA-bd_sf"/>
</dbReference>
<dbReference type="FunFam" id="1.10.10.10:FF:000001">
    <property type="entry name" value="LysR family transcriptional regulator"/>
    <property type="match status" value="1"/>
</dbReference>
<dbReference type="SUPFAM" id="SSF53850">
    <property type="entry name" value="Periplasmic binding protein-like II"/>
    <property type="match status" value="1"/>
</dbReference>
<evidence type="ECO:0000256" key="2">
    <source>
        <dbReference type="ARBA" id="ARBA00023015"/>
    </source>
</evidence>
<dbReference type="GO" id="GO:0003700">
    <property type="term" value="F:DNA-binding transcription factor activity"/>
    <property type="evidence" value="ECO:0007669"/>
    <property type="project" value="InterPro"/>
</dbReference>
<comment type="similarity">
    <text evidence="1">Belongs to the LysR transcriptional regulatory family.</text>
</comment>
<dbReference type="SUPFAM" id="SSF46785">
    <property type="entry name" value="Winged helix' DNA-binding domain"/>
    <property type="match status" value="1"/>
</dbReference>
<dbReference type="GO" id="GO:0000976">
    <property type="term" value="F:transcription cis-regulatory region binding"/>
    <property type="evidence" value="ECO:0007669"/>
    <property type="project" value="TreeGrafter"/>
</dbReference>
<comment type="caution">
    <text evidence="6">The sequence shown here is derived from an EMBL/GenBank/DDBJ whole genome shotgun (WGS) entry which is preliminary data.</text>
</comment>
<proteinExistence type="inferred from homology"/>
<dbReference type="PRINTS" id="PR00039">
    <property type="entry name" value="HTHLYSR"/>
</dbReference>
<dbReference type="InterPro" id="IPR036390">
    <property type="entry name" value="WH_DNA-bd_sf"/>
</dbReference>
<gene>
    <name evidence="6" type="ORF">B4O97_14980</name>
</gene>
<dbReference type="Gene3D" id="1.10.10.10">
    <property type="entry name" value="Winged helix-like DNA-binding domain superfamily/Winged helix DNA-binding domain"/>
    <property type="match status" value="1"/>
</dbReference>
<feature type="domain" description="HTH lysR-type" evidence="5">
    <location>
        <begin position="3"/>
        <end position="60"/>
    </location>
</feature>
<dbReference type="InterPro" id="IPR000847">
    <property type="entry name" value="LysR_HTH_N"/>
</dbReference>
<keyword evidence="7" id="KW-1185">Reference proteome</keyword>
<evidence type="ECO:0000256" key="1">
    <source>
        <dbReference type="ARBA" id="ARBA00009437"/>
    </source>
</evidence>
<reference evidence="6 7" key="1">
    <citation type="submission" date="2017-03" db="EMBL/GenBank/DDBJ databases">
        <title>Draft Genome sequence of Marispirochaeta sp. strain JC444.</title>
        <authorList>
            <person name="Shivani Y."/>
            <person name="Subhash Y."/>
            <person name="Sasikala C."/>
            <person name="Ramana C."/>
        </authorList>
    </citation>
    <scope>NUCLEOTIDE SEQUENCE [LARGE SCALE GENOMIC DNA]</scope>
    <source>
        <strain evidence="6 7">JC444</strain>
    </source>
</reference>
<evidence type="ECO:0000256" key="3">
    <source>
        <dbReference type="ARBA" id="ARBA00023125"/>
    </source>
</evidence>
<dbReference type="PANTHER" id="PTHR30126:SF64">
    <property type="entry name" value="HTH-TYPE TRANSCRIPTIONAL REGULATOR CITR"/>
    <property type="match status" value="1"/>
</dbReference>
<evidence type="ECO:0000256" key="4">
    <source>
        <dbReference type="ARBA" id="ARBA00023163"/>
    </source>
</evidence>
<dbReference type="PROSITE" id="PS50931">
    <property type="entry name" value="HTH_LYSR"/>
    <property type="match status" value="1"/>
</dbReference>
<accession>A0A1Y1RV38</accession>
<dbReference type="PANTHER" id="PTHR30126">
    <property type="entry name" value="HTH-TYPE TRANSCRIPTIONAL REGULATOR"/>
    <property type="match status" value="1"/>
</dbReference>
<dbReference type="EMBL" id="MWQY01000018">
    <property type="protein sequence ID" value="ORC32954.1"/>
    <property type="molecule type" value="Genomic_DNA"/>
</dbReference>
<keyword evidence="4" id="KW-0804">Transcription</keyword>
<evidence type="ECO:0000313" key="7">
    <source>
        <dbReference type="Proteomes" id="UP000192343"/>
    </source>
</evidence>
<dbReference type="RefSeq" id="WP_083052040.1">
    <property type="nucleotide sequence ID" value="NZ_CAXXQO010000003.1"/>
</dbReference>
<dbReference type="OrthoDB" id="9803714at2"/>
<dbReference type="Pfam" id="PF03466">
    <property type="entry name" value="LysR_substrate"/>
    <property type="match status" value="1"/>
</dbReference>
<dbReference type="InterPro" id="IPR005119">
    <property type="entry name" value="LysR_subst-bd"/>
</dbReference>
<dbReference type="Pfam" id="PF00126">
    <property type="entry name" value="HTH_1"/>
    <property type="match status" value="1"/>
</dbReference>
<organism evidence="6 7">
    <name type="scientific">Marispirochaeta aestuarii</name>
    <dbReference type="NCBI Taxonomy" id="1963862"/>
    <lineage>
        <taxon>Bacteria</taxon>
        <taxon>Pseudomonadati</taxon>
        <taxon>Spirochaetota</taxon>
        <taxon>Spirochaetia</taxon>
        <taxon>Spirochaetales</taxon>
        <taxon>Spirochaetaceae</taxon>
        <taxon>Marispirochaeta</taxon>
    </lineage>
</organism>
<evidence type="ECO:0000259" key="5">
    <source>
        <dbReference type="PROSITE" id="PS50931"/>
    </source>
</evidence>
<name>A0A1Y1RV38_9SPIO</name>
<keyword evidence="2" id="KW-0805">Transcription regulation</keyword>
<dbReference type="Gene3D" id="3.40.190.290">
    <property type="match status" value="1"/>
</dbReference>